<keyword evidence="2" id="KW-0472">Membrane</keyword>
<feature type="transmembrane region" description="Helical" evidence="2">
    <location>
        <begin position="79"/>
        <end position="105"/>
    </location>
</feature>
<organism evidence="3 4">
    <name type="scientific">Leucobacter ruminantium</name>
    <dbReference type="NCBI Taxonomy" id="1289170"/>
    <lineage>
        <taxon>Bacteria</taxon>
        <taxon>Bacillati</taxon>
        <taxon>Actinomycetota</taxon>
        <taxon>Actinomycetes</taxon>
        <taxon>Micrococcales</taxon>
        <taxon>Microbacteriaceae</taxon>
        <taxon>Leucobacter</taxon>
    </lineage>
</organism>
<sequence length="235" mass="24294">MSTPTGEQPTNVQPTYAPPQPQYAPPQPPSAPKGLAITALVVGIVAFLLGLVPVLGIILGLTGVVFGIIALVKRQSKAFALTGLILAALALVASCFTTAGLGAAVDSVAKEAASSQASEPSEAGASEPAAEPTPAEEPQPEPKERLTLDEGWTVAPDEYGFSTVVSGYVSNNSDKAITNYVQITFDSYDAAGANLGTCLANTNTIDANGKWKFEAHCLDTNGEIAEVRFKEITGF</sequence>
<feature type="region of interest" description="Disordered" evidence="1">
    <location>
        <begin position="114"/>
        <end position="144"/>
    </location>
</feature>
<dbReference type="Proteomes" id="UP000664398">
    <property type="component" value="Unassembled WGS sequence"/>
</dbReference>
<keyword evidence="2" id="KW-0812">Transmembrane</keyword>
<dbReference type="NCBIfam" id="NF038353">
    <property type="entry name" value="FxLYD_dom"/>
    <property type="match status" value="1"/>
</dbReference>
<evidence type="ECO:0008006" key="5">
    <source>
        <dbReference type="Google" id="ProtNLM"/>
    </source>
</evidence>
<dbReference type="AlphaFoldDB" id="A0A939RX86"/>
<feature type="transmembrane region" description="Helical" evidence="2">
    <location>
        <begin position="39"/>
        <end position="72"/>
    </location>
</feature>
<keyword evidence="4" id="KW-1185">Reference proteome</keyword>
<dbReference type="RefSeq" id="WP_208046322.1">
    <property type="nucleotide sequence ID" value="NZ_JAGDYL010000019.1"/>
</dbReference>
<dbReference type="InterPro" id="IPR047676">
    <property type="entry name" value="FxLYD_dom"/>
</dbReference>
<feature type="compositionally biased region" description="Pro residues" evidence="1">
    <location>
        <begin position="16"/>
        <end position="29"/>
    </location>
</feature>
<evidence type="ECO:0000256" key="1">
    <source>
        <dbReference type="SAM" id="MobiDB-lite"/>
    </source>
</evidence>
<proteinExistence type="predicted"/>
<dbReference type="EMBL" id="JAGDYL010000019">
    <property type="protein sequence ID" value="MBO1805852.1"/>
    <property type="molecule type" value="Genomic_DNA"/>
</dbReference>
<evidence type="ECO:0000256" key="2">
    <source>
        <dbReference type="SAM" id="Phobius"/>
    </source>
</evidence>
<comment type="caution">
    <text evidence="3">The sequence shown here is derived from an EMBL/GenBank/DDBJ whole genome shotgun (WGS) entry which is preliminary data.</text>
</comment>
<feature type="compositionally biased region" description="Low complexity" evidence="1">
    <location>
        <begin position="114"/>
        <end position="133"/>
    </location>
</feature>
<gene>
    <name evidence="3" type="ORF">J4H91_11080</name>
</gene>
<accession>A0A939RX86</accession>
<protein>
    <recommendedName>
        <fullName evidence="5">DUF4190 domain-containing protein</fullName>
    </recommendedName>
</protein>
<name>A0A939RX86_9MICO</name>
<evidence type="ECO:0000313" key="4">
    <source>
        <dbReference type="Proteomes" id="UP000664398"/>
    </source>
</evidence>
<reference evidence="3" key="1">
    <citation type="submission" date="2021-03" db="EMBL/GenBank/DDBJ databases">
        <title>Leucobacter chromiisoli sp. nov., isolated from chromium-containing soil of chemical plant.</title>
        <authorList>
            <person name="Xu Z."/>
        </authorList>
    </citation>
    <scope>NUCLEOTIDE SEQUENCE</scope>
    <source>
        <strain evidence="3">A2</strain>
    </source>
</reference>
<evidence type="ECO:0000313" key="3">
    <source>
        <dbReference type="EMBL" id="MBO1805852.1"/>
    </source>
</evidence>
<feature type="compositionally biased region" description="Polar residues" evidence="1">
    <location>
        <begin position="1"/>
        <end position="12"/>
    </location>
</feature>
<feature type="region of interest" description="Disordered" evidence="1">
    <location>
        <begin position="1"/>
        <end position="29"/>
    </location>
</feature>
<keyword evidence="2" id="KW-1133">Transmembrane helix</keyword>